<dbReference type="AlphaFoldDB" id="A0ABD1Y0G1"/>
<dbReference type="EMBL" id="JBHFFA010000006">
    <property type="protein sequence ID" value="KAL2620234.1"/>
    <property type="molecule type" value="Genomic_DNA"/>
</dbReference>
<dbReference type="Proteomes" id="UP001605036">
    <property type="component" value="Unassembled WGS sequence"/>
</dbReference>
<reference evidence="1 2" key="1">
    <citation type="submission" date="2024-09" db="EMBL/GenBank/DDBJ databases">
        <title>Chromosome-scale assembly of Riccia fluitans.</title>
        <authorList>
            <person name="Paukszto L."/>
            <person name="Sawicki J."/>
            <person name="Karawczyk K."/>
            <person name="Piernik-Szablinska J."/>
            <person name="Szczecinska M."/>
            <person name="Mazdziarz M."/>
        </authorList>
    </citation>
    <scope>NUCLEOTIDE SEQUENCE [LARGE SCALE GENOMIC DNA]</scope>
    <source>
        <strain evidence="1">Rf_01</strain>
        <tissue evidence="1">Aerial parts of the thallus</tissue>
    </source>
</reference>
<sequence>MSGCTYTHGRALLSAPITSEVHGTWRSWYLWHPGSIQIPPTWEVYLDRIAPSTSVSPSDSAYLGARPLDGRLSRLLDFVLIVYSAAG</sequence>
<accession>A0ABD1Y0G1</accession>
<keyword evidence="2" id="KW-1185">Reference proteome</keyword>
<comment type="caution">
    <text evidence="1">The sequence shown here is derived from an EMBL/GenBank/DDBJ whole genome shotgun (WGS) entry which is preliminary data.</text>
</comment>
<gene>
    <name evidence="1" type="ORF">R1flu_000439</name>
</gene>
<name>A0ABD1Y0G1_9MARC</name>
<organism evidence="1 2">
    <name type="scientific">Riccia fluitans</name>
    <dbReference type="NCBI Taxonomy" id="41844"/>
    <lineage>
        <taxon>Eukaryota</taxon>
        <taxon>Viridiplantae</taxon>
        <taxon>Streptophyta</taxon>
        <taxon>Embryophyta</taxon>
        <taxon>Marchantiophyta</taxon>
        <taxon>Marchantiopsida</taxon>
        <taxon>Marchantiidae</taxon>
        <taxon>Marchantiales</taxon>
        <taxon>Ricciaceae</taxon>
        <taxon>Riccia</taxon>
    </lineage>
</organism>
<protein>
    <submittedName>
        <fullName evidence="1">Uncharacterized protein</fullName>
    </submittedName>
</protein>
<proteinExistence type="predicted"/>
<evidence type="ECO:0000313" key="2">
    <source>
        <dbReference type="Proteomes" id="UP001605036"/>
    </source>
</evidence>
<evidence type="ECO:0000313" key="1">
    <source>
        <dbReference type="EMBL" id="KAL2620234.1"/>
    </source>
</evidence>